<evidence type="ECO:0000259" key="1">
    <source>
        <dbReference type="Pfam" id="PF14806"/>
    </source>
</evidence>
<feature type="domain" description="Coatomer beta subunit appendage platform" evidence="1">
    <location>
        <begin position="37"/>
        <end position="153"/>
    </location>
</feature>
<dbReference type="InterPro" id="IPR029446">
    <property type="entry name" value="COPB1_appendage_platform_dom"/>
</dbReference>
<accession>A0A9Q1QGN2</accession>
<name>A0A9Q1QGN2_9CARY</name>
<dbReference type="OrthoDB" id="10261439at2759"/>
<comment type="caution">
    <text evidence="2">The sequence shown here is derived from an EMBL/GenBank/DDBJ whole genome shotgun (WGS) entry which is preliminary data.</text>
</comment>
<dbReference type="PANTHER" id="PTHR10635">
    <property type="entry name" value="COATOMER SUBUNIT BETA"/>
    <property type="match status" value="1"/>
</dbReference>
<dbReference type="GO" id="GO:0006888">
    <property type="term" value="P:endoplasmic reticulum to Golgi vesicle-mediated transport"/>
    <property type="evidence" value="ECO:0007669"/>
    <property type="project" value="TreeGrafter"/>
</dbReference>
<sequence>MSAPESREQIRANIKLFFVETGVILGNVVYQTSNVLRNVVVLNDIHIDIVYYFSPASCAGVAFRTMCAESEWENKVAINKVIEDEKEFLYHIIKSVTMKCLTSLLALEGACGFLAANLYAKSVFDEGALVNIRVEKQSDEKLSGCIRRRSKTGHCTQAWRQDRPLAEGSRCLMELSCPNQNQRISLLEL</sequence>
<gene>
    <name evidence="2" type="ORF">Cgig2_006948</name>
</gene>
<dbReference type="EMBL" id="JAKOGI010000175">
    <property type="protein sequence ID" value="KAJ8441119.1"/>
    <property type="molecule type" value="Genomic_DNA"/>
</dbReference>
<evidence type="ECO:0000313" key="3">
    <source>
        <dbReference type="Proteomes" id="UP001153076"/>
    </source>
</evidence>
<keyword evidence="3" id="KW-1185">Reference proteome</keyword>
<dbReference type="GO" id="GO:0006891">
    <property type="term" value="P:intra-Golgi vesicle-mediated transport"/>
    <property type="evidence" value="ECO:0007669"/>
    <property type="project" value="TreeGrafter"/>
</dbReference>
<proteinExistence type="predicted"/>
<organism evidence="2 3">
    <name type="scientific">Carnegiea gigantea</name>
    <dbReference type="NCBI Taxonomy" id="171969"/>
    <lineage>
        <taxon>Eukaryota</taxon>
        <taxon>Viridiplantae</taxon>
        <taxon>Streptophyta</taxon>
        <taxon>Embryophyta</taxon>
        <taxon>Tracheophyta</taxon>
        <taxon>Spermatophyta</taxon>
        <taxon>Magnoliopsida</taxon>
        <taxon>eudicotyledons</taxon>
        <taxon>Gunneridae</taxon>
        <taxon>Pentapetalae</taxon>
        <taxon>Caryophyllales</taxon>
        <taxon>Cactineae</taxon>
        <taxon>Cactaceae</taxon>
        <taxon>Cactoideae</taxon>
        <taxon>Echinocereeae</taxon>
        <taxon>Carnegiea</taxon>
    </lineage>
</organism>
<dbReference type="InterPro" id="IPR016460">
    <property type="entry name" value="COPB1"/>
</dbReference>
<protein>
    <recommendedName>
        <fullName evidence="1">Coatomer beta subunit appendage platform domain-containing protein</fullName>
    </recommendedName>
</protein>
<dbReference type="PANTHER" id="PTHR10635:SF0">
    <property type="entry name" value="COATOMER SUBUNIT BETA"/>
    <property type="match status" value="1"/>
</dbReference>
<reference evidence="2" key="1">
    <citation type="submission" date="2022-04" db="EMBL/GenBank/DDBJ databases">
        <title>Carnegiea gigantea Genome sequencing and assembly v2.</title>
        <authorList>
            <person name="Copetti D."/>
            <person name="Sanderson M.J."/>
            <person name="Burquez A."/>
            <person name="Wojciechowski M.F."/>
        </authorList>
    </citation>
    <scope>NUCLEOTIDE SEQUENCE</scope>
    <source>
        <strain evidence="2">SGP5-SGP5p</strain>
        <tissue evidence="2">Aerial part</tissue>
    </source>
</reference>
<dbReference type="AlphaFoldDB" id="A0A9Q1QGN2"/>
<dbReference type="Pfam" id="PF14806">
    <property type="entry name" value="Coatomer_b_Cpla"/>
    <property type="match status" value="1"/>
</dbReference>
<evidence type="ECO:0000313" key="2">
    <source>
        <dbReference type="EMBL" id="KAJ8441119.1"/>
    </source>
</evidence>
<dbReference type="Proteomes" id="UP001153076">
    <property type="component" value="Unassembled WGS sequence"/>
</dbReference>
<dbReference type="GO" id="GO:0030126">
    <property type="term" value="C:COPI vesicle coat"/>
    <property type="evidence" value="ECO:0007669"/>
    <property type="project" value="TreeGrafter"/>
</dbReference>
<dbReference type="GO" id="GO:0006886">
    <property type="term" value="P:intracellular protein transport"/>
    <property type="evidence" value="ECO:0007669"/>
    <property type="project" value="InterPro"/>
</dbReference>